<feature type="compositionally biased region" description="Acidic residues" evidence="4">
    <location>
        <begin position="1075"/>
        <end position="1084"/>
    </location>
</feature>
<dbReference type="AlphaFoldDB" id="A0A0L6VJB3"/>
<dbReference type="FunFam" id="1.25.40.10:FF:001949">
    <property type="entry name" value="Uncharacterized protein"/>
    <property type="match status" value="1"/>
</dbReference>
<dbReference type="Pfam" id="PF14559">
    <property type="entry name" value="TPR_19"/>
    <property type="match status" value="2"/>
</dbReference>
<evidence type="ECO:0000256" key="4">
    <source>
        <dbReference type="SAM" id="MobiDB-lite"/>
    </source>
</evidence>
<feature type="region of interest" description="Disordered" evidence="4">
    <location>
        <begin position="1037"/>
        <end position="1139"/>
    </location>
</feature>
<evidence type="ECO:0000256" key="1">
    <source>
        <dbReference type="ARBA" id="ARBA00022737"/>
    </source>
</evidence>
<dbReference type="GO" id="GO:0016593">
    <property type="term" value="C:Cdc73/Paf1 complex"/>
    <property type="evidence" value="ECO:0007669"/>
    <property type="project" value="TreeGrafter"/>
</dbReference>
<dbReference type="InterPro" id="IPR019734">
    <property type="entry name" value="TPR_rpt"/>
</dbReference>
<feature type="compositionally biased region" description="Basic residues" evidence="4">
    <location>
        <begin position="1053"/>
        <end position="1065"/>
    </location>
</feature>
<organism evidence="5 6">
    <name type="scientific">Puccinia sorghi</name>
    <dbReference type="NCBI Taxonomy" id="27349"/>
    <lineage>
        <taxon>Eukaryota</taxon>
        <taxon>Fungi</taxon>
        <taxon>Dikarya</taxon>
        <taxon>Basidiomycota</taxon>
        <taxon>Pucciniomycotina</taxon>
        <taxon>Pucciniomycetes</taxon>
        <taxon>Pucciniales</taxon>
        <taxon>Pucciniaceae</taxon>
        <taxon>Puccinia</taxon>
    </lineage>
</organism>
<keyword evidence="2" id="KW-0802">TPR repeat</keyword>
<feature type="compositionally biased region" description="Basic residues" evidence="4">
    <location>
        <begin position="1089"/>
        <end position="1098"/>
    </location>
</feature>
<dbReference type="PANTHER" id="PTHR14027:SF2">
    <property type="entry name" value="RNA POLYMERASE-ASSOCIATED PROTEIN CTR9 HOMOLOG"/>
    <property type="match status" value="1"/>
</dbReference>
<dbReference type="GO" id="GO:0006355">
    <property type="term" value="P:regulation of DNA-templated transcription"/>
    <property type="evidence" value="ECO:0007669"/>
    <property type="project" value="InterPro"/>
</dbReference>
<dbReference type="InterPro" id="IPR011990">
    <property type="entry name" value="TPR-like_helical_dom_sf"/>
</dbReference>
<accession>A0A0L6VJB3</accession>
<dbReference type="Gene3D" id="1.25.40.10">
    <property type="entry name" value="Tetratricopeptide repeat domain"/>
    <property type="match status" value="3"/>
</dbReference>
<gene>
    <name evidence="5" type="ORF">VP01_1497g1</name>
</gene>
<dbReference type="EMBL" id="LAVV01005530">
    <property type="protein sequence ID" value="KNZ60804.1"/>
    <property type="molecule type" value="Genomic_DNA"/>
</dbReference>
<dbReference type="GO" id="GO:0000993">
    <property type="term" value="F:RNA polymerase II complex binding"/>
    <property type="evidence" value="ECO:0007669"/>
    <property type="project" value="TreeGrafter"/>
</dbReference>
<dbReference type="CDD" id="cd22265">
    <property type="entry name" value="UDM1_RNF168"/>
    <property type="match status" value="1"/>
</dbReference>
<feature type="coiled-coil region" evidence="3">
    <location>
        <begin position="988"/>
        <end position="1033"/>
    </location>
</feature>
<evidence type="ECO:0000313" key="5">
    <source>
        <dbReference type="EMBL" id="KNZ60804.1"/>
    </source>
</evidence>
<evidence type="ECO:0000313" key="6">
    <source>
        <dbReference type="Proteomes" id="UP000037035"/>
    </source>
</evidence>
<proteinExistence type="predicted"/>
<comment type="caution">
    <text evidence="5">The sequence shown here is derived from an EMBL/GenBank/DDBJ whole genome shotgun (WGS) entry which is preliminary data.</text>
</comment>
<keyword evidence="3" id="KW-0175">Coiled coil</keyword>
<dbReference type="Proteomes" id="UP000037035">
    <property type="component" value="Unassembled WGS sequence"/>
</dbReference>
<name>A0A0L6VJB3_9BASI</name>
<dbReference type="SUPFAM" id="SSF48452">
    <property type="entry name" value="TPR-like"/>
    <property type="match status" value="2"/>
</dbReference>
<reference evidence="5 6" key="1">
    <citation type="submission" date="2015-08" db="EMBL/GenBank/DDBJ databases">
        <title>Next Generation Sequencing and Analysis of the Genome of Puccinia sorghi L Schw, the Causal Agent of Maize Common Rust.</title>
        <authorList>
            <person name="Rochi L."/>
            <person name="Burguener G."/>
            <person name="Darino M."/>
            <person name="Turjanski A."/>
            <person name="Kreff E."/>
            <person name="Dieguez M.J."/>
            <person name="Sacco F."/>
        </authorList>
    </citation>
    <scope>NUCLEOTIDE SEQUENCE [LARGE SCALE GENOMIC DNA]</scope>
    <source>
        <strain evidence="5 6">RO10H11247</strain>
    </source>
</reference>
<dbReference type="VEuPathDB" id="FungiDB:VP01_1497g1"/>
<dbReference type="GO" id="GO:0006368">
    <property type="term" value="P:transcription elongation by RNA polymerase II"/>
    <property type="evidence" value="ECO:0007669"/>
    <property type="project" value="TreeGrafter"/>
</dbReference>
<sequence>MTSMMASSSILEVPLNNNTESLELDLAEFCGGEGSVEEIVGIFLQEKLPAKFWTRAAMEYWKRDLKQDAISLANQGLQALRDQDRPSECLPLLCQLATYAIILSRGLPTFKLETPEYDTIPPAQPTADETLTKAAHYINDAAAIDSKNPLVLDARATLYLAQKNYDQAFSTCEEILKEHPTHLPALLGKARVLFHRKFFRPALKLYQQVLKLAPRALPDPRIGIGSCFWFLGDHKLARQAWQRSLVVNPGKASQGARLLLGLSQFQASKDKYLPDEAKFAAYQNAISDVQAVFKMDRNNAAAAAVLANHLLTANNWATVSATKMAERAVQYANTGSTLVEARLVLARAFHAQGKLNEATREYKAAAPPDRFSLTPILGVAQILVARNEFGMAINMFENVLRKQPSCIEALTNLAALRTHLAFNSSSSNDAMTERTKAKELHEQITRLFSTRVKNPLLKSDDEGIMPPRIREVASDPDLYVEIARLSTDTDINRAMKAYRQSLTVREDLGNPIPAMLLNNIGVLEWKNGLLAEAQEKIESALASAASAVVGDETEREINERTAVCMLFNLGVICEQAKDTVKAKDIYERILARHPEYVDAKARLALMYLAEKNFDKTNALLKEALTSQTGNIELRALYTYFLIESNQIKQARDFTVATLKDHDKSDVYALCASGALLYTQARENKAIGPEASLDRASKFFRSTEFFEKALQLDPQCAFAAQGLAIALAEHVISPSNVNAPGSNGAFAPDASIVRAKNLRDSITILTKVREALNDGSVYVNLGHCHYLRDEFDRAIENYFTASKRFYEDKNVLVLMYLARAWYQKASKDRSFAALRNALTFVQTVSPFSLSWYRIFASSPSFCSFDSLPLPMSSFDKEECVLTAQELLPKDGAIAFNLALVQQKGLELLVDLPPSQRTLVEIKTAIADAQSAQESSLQALRAFGELAAKSVGTVPFDIDIAHQRKRYGESLLRRTIELSESQEAYESSEIAKIEKARKEREIERQKLAEAERLRHEEIAAKNEELARKRQEMQESVASWYIKQPNSDNESDDGAKKKRKGGGGKRKANKETGITVVPDDEVDEGSEQEEKKRKRKRTTKKQVKEEQANHHNRAVSTGEDENFNSEDAKPVNRSSKKKSSKNFVSLSSLLLTPLKVQNSLMTVNEEESLEMFKIQPPLNQPLDYQFARLSSTDIRPMCCPSPDKE</sequence>
<evidence type="ECO:0000256" key="2">
    <source>
        <dbReference type="ARBA" id="ARBA00022803"/>
    </source>
</evidence>
<evidence type="ECO:0000256" key="3">
    <source>
        <dbReference type="SAM" id="Coils"/>
    </source>
</evidence>
<dbReference type="InterPro" id="IPR031101">
    <property type="entry name" value="Ctr9"/>
</dbReference>
<evidence type="ECO:0008006" key="7">
    <source>
        <dbReference type="Google" id="ProtNLM"/>
    </source>
</evidence>
<dbReference type="SMART" id="SM00028">
    <property type="entry name" value="TPR"/>
    <property type="match status" value="11"/>
</dbReference>
<dbReference type="PANTHER" id="PTHR14027">
    <property type="entry name" value="RNA POLYMERASE-ASSOCIATED PROTEIN CTR9"/>
    <property type="match status" value="1"/>
</dbReference>
<dbReference type="OrthoDB" id="343875at2759"/>
<keyword evidence="6" id="KW-1185">Reference proteome</keyword>
<dbReference type="Pfam" id="PF13174">
    <property type="entry name" value="TPR_6"/>
    <property type="match status" value="1"/>
</dbReference>
<dbReference type="STRING" id="27349.A0A0L6VJB3"/>
<keyword evidence="1" id="KW-0677">Repeat</keyword>
<protein>
    <recommendedName>
        <fullName evidence="7">RNA polymerase-associated protein CTR9</fullName>
    </recommendedName>
</protein>